<reference evidence="1" key="1">
    <citation type="submission" date="2020-08" db="EMBL/GenBank/DDBJ databases">
        <title>Multicomponent nature underlies the extraordinary mechanical properties of spider dragline silk.</title>
        <authorList>
            <person name="Kono N."/>
            <person name="Nakamura H."/>
            <person name="Mori M."/>
            <person name="Yoshida Y."/>
            <person name="Ohtoshi R."/>
            <person name="Malay A.D."/>
            <person name="Moran D.A.P."/>
            <person name="Tomita M."/>
            <person name="Numata K."/>
            <person name="Arakawa K."/>
        </authorList>
    </citation>
    <scope>NUCLEOTIDE SEQUENCE</scope>
</reference>
<proteinExistence type="predicted"/>
<accession>A0A8X6NHA9</accession>
<evidence type="ECO:0000313" key="1">
    <source>
        <dbReference type="EMBL" id="GFT13124.1"/>
    </source>
</evidence>
<gene>
    <name evidence="1" type="ORF">NPIL_200831</name>
</gene>
<sequence>MITANVRPLSGQTHLLSLAFWSCVALIGHTIKTHSGLDSSDHLSCEQINHLDNSLGFLLAVNRLLPVSSMMKCLCLRPTVPFLREPIRRAPAPLISSRI</sequence>
<name>A0A8X6NHA9_NEPPI</name>
<dbReference type="AlphaFoldDB" id="A0A8X6NHA9"/>
<keyword evidence="2" id="KW-1185">Reference proteome</keyword>
<organism evidence="1 2">
    <name type="scientific">Nephila pilipes</name>
    <name type="common">Giant wood spider</name>
    <name type="synonym">Nephila maculata</name>
    <dbReference type="NCBI Taxonomy" id="299642"/>
    <lineage>
        <taxon>Eukaryota</taxon>
        <taxon>Metazoa</taxon>
        <taxon>Ecdysozoa</taxon>
        <taxon>Arthropoda</taxon>
        <taxon>Chelicerata</taxon>
        <taxon>Arachnida</taxon>
        <taxon>Araneae</taxon>
        <taxon>Araneomorphae</taxon>
        <taxon>Entelegynae</taxon>
        <taxon>Araneoidea</taxon>
        <taxon>Nephilidae</taxon>
        <taxon>Nephila</taxon>
    </lineage>
</organism>
<dbReference type="EMBL" id="BMAW01057835">
    <property type="protein sequence ID" value="GFT13124.1"/>
    <property type="molecule type" value="Genomic_DNA"/>
</dbReference>
<dbReference type="Proteomes" id="UP000887013">
    <property type="component" value="Unassembled WGS sequence"/>
</dbReference>
<evidence type="ECO:0000313" key="2">
    <source>
        <dbReference type="Proteomes" id="UP000887013"/>
    </source>
</evidence>
<protein>
    <submittedName>
        <fullName evidence="1">Uncharacterized protein</fullName>
    </submittedName>
</protein>
<comment type="caution">
    <text evidence="1">The sequence shown here is derived from an EMBL/GenBank/DDBJ whole genome shotgun (WGS) entry which is preliminary data.</text>
</comment>